<dbReference type="Pfam" id="PF13561">
    <property type="entry name" value="adh_short_C2"/>
    <property type="match status" value="1"/>
</dbReference>
<evidence type="ECO:0000313" key="4">
    <source>
        <dbReference type="EMBL" id="MDX8476675.1"/>
    </source>
</evidence>
<dbReference type="InterPro" id="IPR051122">
    <property type="entry name" value="SDR_DHRS6-like"/>
</dbReference>
<proteinExistence type="inferred from homology"/>
<dbReference type="InterPro" id="IPR057326">
    <property type="entry name" value="KR_dom"/>
</dbReference>
<evidence type="ECO:0000256" key="1">
    <source>
        <dbReference type="ARBA" id="ARBA00006484"/>
    </source>
</evidence>
<gene>
    <name evidence="4" type="ORF">RFM27_31910</name>
</gene>
<sequence length="243" mass="25454">MSERLAGKIAVITGASSGIGLASAQRFVKEGAFVYITGRRQDRLDAAVATLGGQGRGIVGDAADLTHLDRLYATIGKEKGRLDVVFSAAAFAQPQAISQMTQASFDATFGLNVRGAAFTVQKALPLLADGSSVILMGSIAGSKGNPGRGAYNASKATLRSFARSWTMDLRDRNIRVNVLSPGPTETASFGNNTEAKQRMAALTPMGRLGQPWEIANAALFLASEESSFVTGTEMFVDGGFAQV</sequence>
<organism evidence="4 5">
    <name type="scientific">Mesorhizobium dulcispinae</name>
    <dbReference type="NCBI Taxonomy" id="3072316"/>
    <lineage>
        <taxon>Bacteria</taxon>
        <taxon>Pseudomonadati</taxon>
        <taxon>Pseudomonadota</taxon>
        <taxon>Alphaproteobacteria</taxon>
        <taxon>Hyphomicrobiales</taxon>
        <taxon>Phyllobacteriaceae</taxon>
        <taxon>Mesorhizobium</taxon>
    </lineage>
</organism>
<dbReference type="InterPro" id="IPR036291">
    <property type="entry name" value="NAD(P)-bd_dom_sf"/>
</dbReference>
<keyword evidence="5" id="KW-1185">Reference proteome</keyword>
<evidence type="ECO:0000313" key="5">
    <source>
        <dbReference type="Proteomes" id="UP001271780"/>
    </source>
</evidence>
<accession>A0ABU4XS54</accession>
<keyword evidence="2" id="KW-0560">Oxidoreductase</keyword>
<dbReference type="Proteomes" id="UP001271780">
    <property type="component" value="Unassembled WGS sequence"/>
</dbReference>
<comment type="similarity">
    <text evidence="1">Belongs to the short-chain dehydrogenases/reductases (SDR) family.</text>
</comment>
<dbReference type="EMBL" id="JAVIIZ010000039">
    <property type="protein sequence ID" value="MDX8476675.1"/>
    <property type="molecule type" value="Genomic_DNA"/>
</dbReference>
<name>A0ABU4XS54_9HYPH</name>
<dbReference type="SMART" id="SM00822">
    <property type="entry name" value="PKS_KR"/>
    <property type="match status" value="1"/>
</dbReference>
<dbReference type="PANTHER" id="PTHR43477:SF1">
    <property type="entry name" value="DIHYDROANTICAPSIN 7-DEHYDROGENASE"/>
    <property type="match status" value="1"/>
</dbReference>
<dbReference type="Gene3D" id="3.40.50.720">
    <property type="entry name" value="NAD(P)-binding Rossmann-like Domain"/>
    <property type="match status" value="1"/>
</dbReference>
<evidence type="ECO:0000259" key="3">
    <source>
        <dbReference type="SMART" id="SM00822"/>
    </source>
</evidence>
<dbReference type="SUPFAM" id="SSF51735">
    <property type="entry name" value="NAD(P)-binding Rossmann-fold domains"/>
    <property type="match status" value="1"/>
</dbReference>
<protein>
    <submittedName>
        <fullName evidence="4">SDR family oxidoreductase</fullName>
    </submittedName>
</protein>
<dbReference type="RefSeq" id="WP_320319085.1">
    <property type="nucleotide sequence ID" value="NZ_JAVIIX010000037.1"/>
</dbReference>
<dbReference type="CDD" id="cd05233">
    <property type="entry name" value="SDR_c"/>
    <property type="match status" value="1"/>
</dbReference>
<comment type="caution">
    <text evidence="4">The sequence shown here is derived from an EMBL/GenBank/DDBJ whole genome shotgun (WGS) entry which is preliminary data.</text>
</comment>
<feature type="domain" description="Ketoreductase" evidence="3">
    <location>
        <begin position="8"/>
        <end position="182"/>
    </location>
</feature>
<dbReference type="PANTHER" id="PTHR43477">
    <property type="entry name" value="DIHYDROANTICAPSIN 7-DEHYDROGENASE"/>
    <property type="match status" value="1"/>
</dbReference>
<dbReference type="InterPro" id="IPR002347">
    <property type="entry name" value="SDR_fam"/>
</dbReference>
<dbReference type="PRINTS" id="PR00081">
    <property type="entry name" value="GDHRDH"/>
</dbReference>
<reference evidence="4 5" key="1">
    <citation type="submission" date="2023-08" db="EMBL/GenBank/DDBJ databases">
        <title>Implementing the SeqCode for naming new Mesorhizobium species isolated from Vachellia karroo root nodules.</title>
        <authorList>
            <person name="Van Lill M."/>
        </authorList>
    </citation>
    <scope>NUCLEOTIDE SEQUENCE [LARGE SCALE GENOMIC DNA]</scope>
    <source>
        <strain evidence="4 5">VK23A</strain>
    </source>
</reference>
<evidence type="ECO:0000256" key="2">
    <source>
        <dbReference type="ARBA" id="ARBA00023002"/>
    </source>
</evidence>